<dbReference type="CDD" id="cd01146">
    <property type="entry name" value="FhuD"/>
    <property type="match status" value="1"/>
</dbReference>
<dbReference type="AlphaFoldDB" id="A0A239H3S9"/>
<keyword evidence="3" id="KW-0813">Transport</keyword>
<dbReference type="GO" id="GO:1901678">
    <property type="term" value="P:iron coordination entity transport"/>
    <property type="evidence" value="ECO:0007669"/>
    <property type="project" value="UniProtKB-ARBA"/>
</dbReference>
<dbReference type="InterPro" id="IPR002491">
    <property type="entry name" value="ABC_transptr_periplasmic_BD"/>
</dbReference>
<evidence type="ECO:0000256" key="4">
    <source>
        <dbReference type="ARBA" id="ARBA00022729"/>
    </source>
</evidence>
<evidence type="ECO:0000256" key="3">
    <source>
        <dbReference type="ARBA" id="ARBA00022448"/>
    </source>
</evidence>
<dbReference type="PROSITE" id="PS50983">
    <property type="entry name" value="FE_B12_PBP"/>
    <property type="match status" value="1"/>
</dbReference>
<accession>A0A239H3S9</accession>
<dbReference type="SUPFAM" id="SSF53807">
    <property type="entry name" value="Helical backbone' metal receptor"/>
    <property type="match status" value="1"/>
</dbReference>
<reference evidence="7 8" key="1">
    <citation type="submission" date="2017-06" db="EMBL/GenBank/DDBJ databases">
        <authorList>
            <person name="Kim H.J."/>
            <person name="Triplett B.A."/>
        </authorList>
    </citation>
    <scope>NUCLEOTIDE SEQUENCE [LARGE SCALE GENOMIC DNA]</scope>
    <source>
        <strain evidence="7 8">CGMCC 4.2132</strain>
    </source>
</reference>
<evidence type="ECO:0000313" key="8">
    <source>
        <dbReference type="Proteomes" id="UP000198282"/>
    </source>
</evidence>
<gene>
    <name evidence="7" type="ORF">SAMN05216276_101540</name>
</gene>
<evidence type="ECO:0000259" key="6">
    <source>
        <dbReference type="PROSITE" id="PS50983"/>
    </source>
</evidence>
<feature type="domain" description="Fe/B12 periplasmic-binding" evidence="6">
    <location>
        <begin position="72"/>
        <end position="345"/>
    </location>
</feature>
<feature type="signal peptide" evidence="5">
    <location>
        <begin position="1"/>
        <end position="26"/>
    </location>
</feature>
<evidence type="ECO:0000256" key="1">
    <source>
        <dbReference type="ARBA" id="ARBA00004196"/>
    </source>
</evidence>
<dbReference type="Proteomes" id="UP000198282">
    <property type="component" value="Unassembled WGS sequence"/>
</dbReference>
<feature type="chain" id="PRO_5038424211" evidence="5">
    <location>
        <begin position="27"/>
        <end position="358"/>
    </location>
</feature>
<proteinExistence type="inferred from homology"/>
<comment type="subcellular location">
    <subcellularLocation>
        <location evidence="1">Cell envelope</location>
    </subcellularLocation>
</comment>
<name>A0A239H3S9_9ACTN</name>
<dbReference type="GO" id="GO:0030288">
    <property type="term" value="C:outer membrane-bounded periplasmic space"/>
    <property type="evidence" value="ECO:0007669"/>
    <property type="project" value="TreeGrafter"/>
</dbReference>
<dbReference type="Gene3D" id="3.40.50.1980">
    <property type="entry name" value="Nitrogenase molybdenum iron protein domain"/>
    <property type="match status" value="2"/>
</dbReference>
<evidence type="ECO:0000256" key="5">
    <source>
        <dbReference type="SAM" id="SignalP"/>
    </source>
</evidence>
<evidence type="ECO:0000256" key="2">
    <source>
        <dbReference type="ARBA" id="ARBA00008814"/>
    </source>
</evidence>
<keyword evidence="4 5" id="KW-0732">Signal</keyword>
<organism evidence="7 8">
    <name type="scientific">Streptosporangium subroseum</name>
    <dbReference type="NCBI Taxonomy" id="106412"/>
    <lineage>
        <taxon>Bacteria</taxon>
        <taxon>Bacillati</taxon>
        <taxon>Actinomycetota</taxon>
        <taxon>Actinomycetes</taxon>
        <taxon>Streptosporangiales</taxon>
        <taxon>Streptosporangiaceae</taxon>
        <taxon>Streptosporangium</taxon>
    </lineage>
</organism>
<dbReference type="PANTHER" id="PTHR30532">
    <property type="entry name" value="IRON III DICITRATE-BINDING PERIPLASMIC PROTEIN"/>
    <property type="match status" value="1"/>
</dbReference>
<dbReference type="EMBL" id="FZOD01000015">
    <property type="protein sequence ID" value="SNS74914.1"/>
    <property type="molecule type" value="Genomic_DNA"/>
</dbReference>
<dbReference type="Pfam" id="PF01497">
    <property type="entry name" value="Peripla_BP_2"/>
    <property type="match status" value="1"/>
</dbReference>
<sequence length="358" mass="37470">MLRSLRGTRLATAFASLVLLSGTVAACGTDAGSPAAAPSAAGSDAAAPQSGAFPVTIENKFGSTTIASEPKRIVTVGLTDQDAVLALGKVPVGTTDWLGGYKGAIGPWATGKLGTAAVPTMLTDTGTGPQVEKIAALAPDLILALYSGLTKEQYETLSKLAPVVAQPKEYNDYGIPWQAQTEIIGKALGKEAEGRKLVEDVTATFTAAQKEHPEFAGAGALVATPYEGFFVYGSQDSRSRTLTSLGFTLPADLDTVIGDKFGASISKERSDLLDQKAIVWTVPDTAKDPAKLHEDKLYKDLNVAKQSREVFIGESTDYGKAFSFVTVLSLPYVIERLVPQLAAAVDGDVATKVEEPTS</sequence>
<keyword evidence="8" id="KW-1185">Reference proteome</keyword>
<comment type="similarity">
    <text evidence="2">Belongs to the bacterial solute-binding protein 8 family.</text>
</comment>
<dbReference type="OrthoDB" id="1846031at2"/>
<dbReference type="PANTHER" id="PTHR30532:SF24">
    <property type="entry name" value="FERRIC ENTEROBACTIN-BINDING PERIPLASMIC PROTEIN FEPB"/>
    <property type="match status" value="1"/>
</dbReference>
<dbReference type="PROSITE" id="PS51257">
    <property type="entry name" value="PROKAR_LIPOPROTEIN"/>
    <property type="match status" value="1"/>
</dbReference>
<evidence type="ECO:0000313" key="7">
    <source>
        <dbReference type="EMBL" id="SNS74914.1"/>
    </source>
</evidence>
<dbReference type="RefSeq" id="WP_089208337.1">
    <property type="nucleotide sequence ID" value="NZ_FZOD01000015.1"/>
</dbReference>
<dbReference type="InterPro" id="IPR051313">
    <property type="entry name" value="Bact_iron-sidero_bind"/>
</dbReference>
<protein>
    <submittedName>
        <fullName evidence="7">Iron complex transport system substrate-binding protein</fullName>
    </submittedName>
</protein>